<keyword evidence="2" id="KW-0659">Purine metabolism</keyword>
<evidence type="ECO:0000256" key="1">
    <source>
        <dbReference type="ARBA" id="ARBA00009242"/>
    </source>
</evidence>
<dbReference type="InterPro" id="IPR015908">
    <property type="entry name" value="Allantoicase_dom"/>
</dbReference>
<dbReference type="Proteomes" id="UP000604117">
    <property type="component" value="Unassembled WGS sequence"/>
</dbReference>
<dbReference type="Gene3D" id="2.60.120.260">
    <property type="entry name" value="Galactose-binding domain-like"/>
    <property type="match status" value="2"/>
</dbReference>
<keyword evidence="5" id="KW-1185">Reference proteome</keyword>
<organism evidence="4 5">
    <name type="scientific">Asanoa siamensis</name>
    <dbReference type="NCBI Taxonomy" id="926357"/>
    <lineage>
        <taxon>Bacteria</taxon>
        <taxon>Bacillati</taxon>
        <taxon>Actinomycetota</taxon>
        <taxon>Actinomycetes</taxon>
        <taxon>Micromonosporales</taxon>
        <taxon>Micromonosporaceae</taxon>
        <taxon>Asanoa</taxon>
    </lineage>
</organism>
<dbReference type="Pfam" id="PF03561">
    <property type="entry name" value="Allantoicase"/>
    <property type="match status" value="2"/>
</dbReference>
<dbReference type="EMBL" id="BONE01000030">
    <property type="protein sequence ID" value="GIF74324.1"/>
    <property type="molecule type" value="Genomic_DNA"/>
</dbReference>
<evidence type="ECO:0000313" key="5">
    <source>
        <dbReference type="Proteomes" id="UP000604117"/>
    </source>
</evidence>
<dbReference type="PANTHER" id="PTHR12045">
    <property type="entry name" value="ALLANTOICASE"/>
    <property type="match status" value="1"/>
</dbReference>
<evidence type="ECO:0000256" key="2">
    <source>
        <dbReference type="HAMAP-Rule" id="MF_00813"/>
    </source>
</evidence>
<gene>
    <name evidence="2 4" type="primary">alc</name>
    <name evidence="4" type="ORF">Asi02nite_38420</name>
</gene>
<evidence type="ECO:0000259" key="3">
    <source>
        <dbReference type="Pfam" id="PF03561"/>
    </source>
</evidence>
<dbReference type="InterPro" id="IPR008979">
    <property type="entry name" value="Galactose-bd-like_sf"/>
</dbReference>
<feature type="domain" description="Allantoicase" evidence="3">
    <location>
        <begin position="18"/>
        <end position="167"/>
    </location>
</feature>
<comment type="catalytic activity">
    <reaction evidence="2">
        <text>allantoate + H2O = (S)-ureidoglycolate + urea</text>
        <dbReference type="Rhea" id="RHEA:11016"/>
        <dbReference type="ChEBI" id="CHEBI:15377"/>
        <dbReference type="ChEBI" id="CHEBI:16199"/>
        <dbReference type="ChEBI" id="CHEBI:17536"/>
        <dbReference type="ChEBI" id="CHEBI:57296"/>
        <dbReference type="EC" id="3.5.3.4"/>
    </reaction>
</comment>
<dbReference type="HAMAP" id="MF_00813">
    <property type="entry name" value="Allantoicase"/>
    <property type="match status" value="1"/>
</dbReference>
<keyword evidence="2" id="KW-0378">Hydrolase</keyword>
<sequence>MSAPDWLALPDLASRRLGGGVVGTNDELFAAADNLVTPEPPGFTPRTFGPKGQVYDGWETRRRRTPGEDWAIVRLGAAGVVRGLVVDTSFFTGNYPPAASVHGCRLDGHPSLDELSAADWVPLVTHGALEGDTANMFFSSQAGLITHVKLVIHPDGGVARLRVHGEVVPDPTRFPDGWLDLAAVENGGRVVGCSDLFYGSPAQLVEPGLARTMGEGWETRRRRDAGNDWVVVRLAAPGRLRLAELDTSHFKGNAPGAASLRGVDERKADPADEAAWRDLLPRTDLRPDTRHRFVLRTDPVTHVRLDIHPDGGMARLRLHGHLDDGVLDTLRAAWDRSAGRAGN</sequence>
<comment type="similarity">
    <text evidence="1 2">Belongs to the allantoicase family.</text>
</comment>
<proteinExistence type="inferred from homology"/>
<comment type="pathway">
    <text evidence="2">Nitrogen metabolism; (S)-allantoin degradation; (S)-ureidoglycolate from allantoate (aminidohydrolase route): step 1/1.</text>
</comment>
<comment type="caution">
    <text evidence="4">The sequence shown here is derived from an EMBL/GenBank/DDBJ whole genome shotgun (WGS) entry which is preliminary data.</text>
</comment>
<reference evidence="4 5" key="1">
    <citation type="submission" date="2021-01" db="EMBL/GenBank/DDBJ databases">
        <title>Whole genome shotgun sequence of Asanoa siamensis NBRC 107932.</title>
        <authorList>
            <person name="Komaki H."/>
            <person name="Tamura T."/>
        </authorList>
    </citation>
    <scope>NUCLEOTIDE SEQUENCE [LARGE SCALE GENOMIC DNA]</scope>
    <source>
        <strain evidence="4 5">NBRC 107932</strain>
    </source>
</reference>
<dbReference type="EC" id="3.5.3.4" evidence="2"/>
<feature type="domain" description="Allantoicase" evidence="3">
    <location>
        <begin position="187"/>
        <end position="321"/>
    </location>
</feature>
<accession>A0ABQ4CSR0</accession>
<dbReference type="InterPro" id="IPR005164">
    <property type="entry name" value="Allantoicase"/>
</dbReference>
<dbReference type="NCBIfam" id="TIGR02961">
    <property type="entry name" value="allantoicase"/>
    <property type="match status" value="1"/>
</dbReference>
<dbReference type="RefSeq" id="WP_203714800.1">
    <property type="nucleotide sequence ID" value="NZ_BONE01000030.1"/>
</dbReference>
<dbReference type="PANTHER" id="PTHR12045:SF3">
    <property type="entry name" value="INACTIVE ALLANTOICASE-RELATED"/>
    <property type="match status" value="1"/>
</dbReference>
<dbReference type="PIRSF" id="PIRSF016516">
    <property type="entry name" value="Allantoicase"/>
    <property type="match status" value="1"/>
</dbReference>
<evidence type="ECO:0000313" key="4">
    <source>
        <dbReference type="EMBL" id="GIF74324.1"/>
    </source>
</evidence>
<dbReference type="SUPFAM" id="SSF49785">
    <property type="entry name" value="Galactose-binding domain-like"/>
    <property type="match status" value="2"/>
</dbReference>
<protein>
    <recommendedName>
        <fullName evidence="2">Probable allantoicase</fullName>
        <ecNumber evidence="2">3.5.3.4</ecNumber>
    </recommendedName>
    <alternativeName>
        <fullName evidence="2">Allantoate amidinohydrolase</fullName>
    </alternativeName>
</protein>
<name>A0ABQ4CSR0_9ACTN</name>